<dbReference type="InterPro" id="IPR014756">
    <property type="entry name" value="Ig_E-set"/>
</dbReference>
<dbReference type="Gene3D" id="2.60.40.640">
    <property type="match status" value="2"/>
</dbReference>
<dbReference type="OrthoDB" id="7785529at2759"/>
<dbReference type="GO" id="GO:0005737">
    <property type="term" value="C:cytoplasm"/>
    <property type="evidence" value="ECO:0007669"/>
    <property type="project" value="TreeGrafter"/>
</dbReference>
<dbReference type="PANTHER" id="PTHR11188">
    <property type="entry name" value="ARRESTIN DOMAIN CONTAINING PROTEIN"/>
    <property type="match status" value="1"/>
</dbReference>
<name>A0A226EP98_FOLCA</name>
<keyword evidence="4" id="KW-1185">Reference proteome</keyword>
<dbReference type="InterPro" id="IPR011021">
    <property type="entry name" value="Arrestin-like_N"/>
</dbReference>
<dbReference type="InterPro" id="IPR011022">
    <property type="entry name" value="Arrestin_C-like"/>
</dbReference>
<feature type="domain" description="Arrestin C-terminal-like" evidence="2">
    <location>
        <begin position="187"/>
        <end position="313"/>
    </location>
</feature>
<comment type="similarity">
    <text evidence="1">Belongs to the arrestin family.</text>
</comment>
<dbReference type="GO" id="GO:0015031">
    <property type="term" value="P:protein transport"/>
    <property type="evidence" value="ECO:0007669"/>
    <property type="project" value="TreeGrafter"/>
</dbReference>
<evidence type="ECO:0000259" key="2">
    <source>
        <dbReference type="SMART" id="SM01017"/>
    </source>
</evidence>
<dbReference type="PANTHER" id="PTHR11188:SF176">
    <property type="entry name" value="ARRESTIN DOMAIN-CONTAINING PROTEIN 1"/>
    <property type="match status" value="1"/>
</dbReference>
<gene>
    <name evidence="3" type="ORF">Fcan01_05000</name>
</gene>
<dbReference type="Pfam" id="PF00339">
    <property type="entry name" value="Arrestin_N"/>
    <property type="match status" value="1"/>
</dbReference>
<dbReference type="Pfam" id="PF02752">
    <property type="entry name" value="Arrestin_C"/>
    <property type="match status" value="1"/>
</dbReference>
<reference evidence="3 4" key="1">
    <citation type="submission" date="2015-12" db="EMBL/GenBank/DDBJ databases">
        <title>The genome of Folsomia candida.</title>
        <authorList>
            <person name="Faddeeva A."/>
            <person name="Derks M.F."/>
            <person name="Anvar Y."/>
            <person name="Smit S."/>
            <person name="Van Straalen N."/>
            <person name="Roelofs D."/>
        </authorList>
    </citation>
    <scope>NUCLEOTIDE SEQUENCE [LARGE SCALE GENOMIC DNA]</scope>
    <source>
        <strain evidence="3 4">VU population</strain>
        <tissue evidence="3">Whole body</tissue>
    </source>
</reference>
<organism evidence="3 4">
    <name type="scientific">Folsomia candida</name>
    <name type="common">Springtail</name>
    <dbReference type="NCBI Taxonomy" id="158441"/>
    <lineage>
        <taxon>Eukaryota</taxon>
        <taxon>Metazoa</taxon>
        <taxon>Ecdysozoa</taxon>
        <taxon>Arthropoda</taxon>
        <taxon>Hexapoda</taxon>
        <taxon>Collembola</taxon>
        <taxon>Entomobryomorpha</taxon>
        <taxon>Isotomoidea</taxon>
        <taxon>Isotomidae</taxon>
        <taxon>Proisotominae</taxon>
        <taxon>Folsomia</taxon>
    </lineage>
</organism>
<dbReference type="InterPro" id="IPR014752">
    <property type="entry name" value="Arrestin-like_C"/>
</dbReference>
<dbReference type="AlphaFoldDB" id="A0A226EP98"/>
<evidence type="ECO:0000313" key="4">
    <source>
        <dbReference type="Proteomes" id="UP000198287"/>
    </source>
</evidence>
<evidence type="ECO:0000256" key="1">
    <source>
        <dbReference type="ARBA" id="ARBA00005298"/>
    </source>
</evidence>
<protein>
    <submittedName>
        <fullName evidence="3">Thioredoxin-interacting protein</fullName>
    </submittedName>
</protein>
<dbReference type="SUPFAM" id="SSF81296">
    <property type="entry name" value="E set domains"/>
    <property type="match status" value="2"/>
</dbReference>
<accession>A0A226EP98</accession>
<dbReference type="Proteomes" id="UP000198287">
    <property type="component" value="Unassembled WGS sequence"/>
</dbReference>
<dbReference type="InterPro" id="IPR050357">
    <property type="entry name" value="Arrestin_domain-protein"/>
</dbReference>
<dbReference type="EMBL" id="LNIX01000002">
    <property type="protein sequence ID" value="OXA59349.1"/>
    <property type="molecule type" value="Genomic_DNA"/>
</dbReference>
<comment type="caution">
    <text evidence="3">The sequence shown here is derived from an EMBL/GenBank/DDBJ whole genome shotgun (WGS) entry which is preliminary data.</text>
</comment>
<proteinExistence type="inferred from homology"/>
<sequence length="313" mass="34442">MCQLNWTKSHGNPLPQMTCEIVLNEDSSYSAGDLVSGEVIFNASKSFYTWAVRVALEGCAVVKLGQGPAQMKSETFMDVGENIFGKGEKIAFPAGEKKFKFSLNLSPLNGELPGTMKNSYGFILYQVIIYMKQELRTFKQAEKVITVGSFYSLSHQGKGIFAPVVCENLGKSPSMLQFLGIGSSKGSSDRLGVTFRMNRSGYVRGEEIPFQLDFKNGSNQLISSALVCLLQKTVYSVGTTQKVLLVELHRVERKEISGDETKWIQKLVCPEENVCPSQSGIIDVSYSVTINVSVAGKEEPYILETPIKIGTIK</sequence>
<dbReference type="SMART" id="SM01017">
    <property type="entry name" value="Arrestin_C"/>
    <property type="match status" value="1"/>
</dbReference>
<evidence type="ECO:0000313" key="3">
    <source>
        <dbReference type="EMBL" id="OXA59349.1"/>
    </source>
</evidence>